<dbReference type="RefSeq" id="WP_235291624.1">
    <property type="nucleotide sequence ID" value="NZ_BSOH01000014.1"/>
</dbReference>
<reference evidence="3" key="1">
    <citation type="journal article" date="2014" name="Int. J. Syst. Evol. Microbiol.">
        <title>Complete genome sequence of Corynebacterium casei LMG S-19264T (=DSM 44701T), isolated from a smear-ripened cheese.</title>
        <authorList>
            <consortium name="US DOE Joint Genome Institute (JGI-PGF)"/>
            <person name="Walter F."/>
            <person name="Albersmeier A."/>
            <person name="Kalinowski J."/>
            <person name="Ruckert C."/>
        </authorList>
    </citation>
    <scope>NUCLEOTIDE SEQUENCE</scope>
    <source>
        <strain evidence="3">NBRC 108769</strain>
    </source>
</reference>
<dbReference type="AlphaFoldDB" id="A0AA37SNC6"/>
<feature type="transmembrane region" description="Helical" evidence="2">
    <location>
        <begin position="6"/>
        <end position="23"/>
    </location>
</feature>
<accession>A0AA37SNC6</accession>
<evidence type="ECO:0000256" key="1">
    <source>
        <dbReference type="PROSITE-ProRule" id="PRU00339"/>
    </source>
</evidence>
<name>A0AA37SNC6_9BACT</name>
<dbReference type="PROSITE" id="PS50293">
    <property type="entry name" value="TPR_REGION"/>
    <property type="match status" value="1"/>
</dbReference>
<evidence type="ECO:0000256" key="2">
    <source>
        <dbReference type="SAM" id="Phobius"/>
    </source>
</evidence>
<dbReference type="InterPro" id="IPR019734">
    <property type="entry name" value="TPR_rpt"/>
</dbReference>
<dbReference type="SMART" id="SM00028">
    <property type="entry name" value="TPR"/>
    <property type="match status" value="1"/>
</dbReference>
<evidence type="ECO:0000313" key="3">
    <source>
        <dbReference type="EMBL" id="GLR17948.1"/>
    </source>
</evidence>
<dbReference type="PROSITE" id="PS50005">
    <property type="entry name" value="TPR"/>
    <property type="match status" value="1"/>
</dbReference>
<dbReference type="InterPro" id="IPR011990">
    <property type="entry name" value="TPR-like_helical_dom_sf"/>
</dbReference>
<sequence length="259" mass="29169">MNKSHYLTIGVFTILFLVLYFGFDTKPHDILLAEKSRANLIETTNIQNLLTTAREEMRADQMGIIDAMNMRVEAAQTDSARVEEFKNLSSAWYQNEYYGIAGYYAEEIAKINNDELSWSIAGTTYAAGIKNAKDQKVKDFCVEKSRKALENAISINPTNLNHKINLAVTYAEQPLAENPMKGILMLLDLNKQSPENVTVLFQLARLGLQTGQYDKAIERIEKALSIDPNNQRIICLAVEAYTNVGNQQKADAYKSKCEL</sequence>
<reference evidence="3" key="2">
    <citation type="submission" date="2023-01" db="EMBL/GenBank/DDBJ databases">
        <title>Draft genome sequence of Portibacter lacus strain NBRC 108769.</title>
        <authorList>
            <person name="Sun Q."/>
            <person name="Mori K."/>
        </authorList>
    </citation>
    <scope>NUCLEOTIDE SEQUENCE</scope>
    <source>
        <strain evidence="3">NBRC 108769</strain>
    </source>
</reference>
<keyword evidence="1" id="KW-0802">TPR repeat</keyword>
<dbReference type="Proteomes" id="UP001156666">
    <property type="component" value="Unassembled WGS sequence"/>
</dbReference>
<gene>
    <name evidence="3" type="ORF">GCM10007940_25630</name>
</gene>
<evidence type="ECO:0000313" key="4">
    <source>
        <dbReference type="Proteomes" id="UP001156666"/>
    </source>
</evidence>
<dbReference type="SUPFAM" id="SSF48452">
    <property type="entry name" value="TPR-like"/>
    <property type="match status" value="1"/>
</dbReference>
<keyword evidence="4" id="KW-1185">Reference proteome</keyword>
<dbReference type="Pfam" id="PF13181">
    <property type="entry name" value="TPR_8"/>
    <property type="match status" value="1"/>
</dbReference>
<organism evidence="3 4">
    <name type="scientific">Portibacter lacus</name>
    <dbReference type="NCBI Taxonomy" id="1099794"/>
    <lineage>
        <taxon>Bacteria</taxon>
        <taxon>Pseudomonadati</taxon>
        <taxon>Bacteroidota</taxon>
        <taxon>Saprospiria</taxon>
        <taxon>Saprospirales</taxon>
        <taxon>Haliscomenobacteraceae</taxon>
        <taxon>Portibacter</taxon>
    </lineage>
</organism>
<proteinExistence type="predicted"/>
<comment type="caution">
    <text evidence="3">The sequence shown here is derived from an EMBL/GenBank/DDBJ whole genome shotgun (WGS) entry which is preliminary data.</text>
</comment>
<evidence type="ECO:0008006" key="5">
    <source>
        <dbReference type="Google" id="ProtNLM"/>
    </source>
</evidence>
<keyword evidence="2" id="KW-1133">Transmembrane helix</keyword>
<dbReference type="EMBL" id="BSOH01000014">
    <property type="protein sequence ID" value="GLR17948.1"/>
    <property type="molecule type" value="Genomic_DNA"/>
</dbReference>
<dbReference type="Gene3D" id="1.25.40.10">
    <property type="entry name" value="Tetratricopeptide repeat domain"/>
    <property type="match status" value="1"/>
</dbReference>
<keyword evidence="2" id="KW-0812">Transmembrane</keyword>
<feature type="repeat" description="TPR" evidence="1">
    <location>
        <begin position="197"/>
        <end position="230"/>
    </location>
</feature>
<protein>
    <recommendedName>
        <fullName evidence="5">Tetratricopeptide repeat protein</fullName>
    </recommendedName>
</protein>
<keyword evidence="2" id="KW-0472">Membrane</keyword>